<evidence type="ECO:0000259" key="7">
    <source>
        <dbReference type="PROSITE" id="PS50830"/>
    </source>
</evidence>
<dbReference type="GO" id="GO:0005737">
    <property type="term" value="C:cytoplasm"/>
    <property type="evidence" value="ECO:0007669"/>
    <property type="project" value="UniProtKB-SubCell"/>
</dbReference>
<dbReference type="SUPFAM" id="SSF52075">
    <property type="entry name" value="Outer arm dynein light chain 1"/>
    <property type="match status" value="1"/>
</dbReference>
<organism evidence="8 9">
    <name type="scientific">Malassezia arunalokei</name>
    <dbReference type="NCBI Taxonomy" id="1514897"/>
    <lineage>
        <taxon>Eukaryota</taxon>
        <taxon>Fungi</taxon>
        <taxon>Dikarya</taxon>
        <taxon>Basidiomycota</taxon>
        <taxon>Ustilaginomycotina</taxon>
        <taxon>Malasseziomycetes</taxon>
        <taxon>Malasseziales</taxon>
        <taxon>Malasseziaceae</taxon>
        <taxon>Malassezia</taxon>
    </lineage>
</organism>
<keyword evidence="6" id="KW-0812">Transmembrane</keyword>
<feature type="domain" description="TNase-like" evidence="7">
    <location>
        <begin position="532"/>
        <end position="703"/>
    </location>
</feature>
<reference evidence="8 9" key="1">
    <citation type="submission" date="2023-03" db="EMBL/GenBank/DDBJ databases">
        <title>Mating type loci evolution in Malassezia.</title>
        <authorList>
            <person name="Coelho M.A."/>
        </authorList>
    </citation>
    <scope>NUCLEOTIDE SEQUENCE [LARGE SCALE GENOMIC DNA]</scope>
    <source>
        <strain evidence="8 9">CBS 13387</strain>
    </source>
</reference>
<dbReference type="SMART" id="SM00318">
    <property type="entry name" value="SNc"/>
    <property type="match status" value="1"/>
</dbReference>
<name>A0AAJ5YXM8_9BASI</name>
<dbReference type="Proteomes" id="UP001217582">
    <property type="component" value="Chromosome 1"/>
</dbReference>
<dbReference type="Gene3D" id="3.80.10.10">
    <property type="entry name" value="Ribonuclease Inhibitor"/>
    <property type="match status" value="1"/>
</dbReference>
<dbReference type="InterPro" id="IPR032675">
    <property type="entry name" value="LRR_dom_sf"/>
</dbReference>
<keyword evidence="6" id="KW-0472">Membrane</keyword>
<protein>
    <submittedName>
        <fullName evidence="8">Micrococcal nuclease</fullName>
        <ecNumber evidence="8">3.1.31.1</ecNumber>
    </submittedName>
</protein>
<dbReference type="Pfam" id="PF13855">
    <property type="entry name" value="LRR_8"/>
    <property type="match status" value="1"/>
</dbReference>
<keyword evidence="4" id="KW-0677">Repeat</keyword>
<dbReference type="PROSITE" id="PS50830">
    <property type="entry name" value="TNASE_3"/>
    <property type="match status" value="1"/>
</dbReference>
<dbReference type="EC" id="3.1.31.1" evidence="8"/>
<dbReference type="InterPro" id="IPR001611">
    <property type="entry name" value="Leu-rich_rpt"/>
</dbReference>
<keyword evidence="9" id="KW-1185">Reference proteome</keyword>
<comment type="subcellular location">
    <subcellularLocation>
        <location evidence="1">Cytoplasm</location>
    </subcellularLocation>
</comment>
<dbReference type="GO" id="GO:1990599">
    <property type="term" value="F:3' overhang single-stranded DNA endodeoxyribonuclease activity"/>
    <property type="evidence" value="ECO:0007669"/>
    <property type="project" value="UniProtKB-EC"/>
</dbReference>
<keyword evidence="3" id="KW-0433">Leucine-rich repeat</keyword>
<keyword evidence="6" id="KW-1133">Transmembrane helix</keyword>
<keyword evidence="2" id="KW-0963">Cytoplasm</keyword>
<evidence type="ECO:0000256" key="1">
    <source>
        <dbReference type="ARBA" id="ARBA00004496"/>
    </source>
</evidence>
<gene>
    <name evidence="8" type="primary">LCL3</name>
    <name evidence="8" type="ORF">MARU1_000067</name>
</gene>
<evidence type="ECO:0000313" key="9">
    <source>
        <dbReference type="Proteomes" id="UP001217582"/>
    </source>
</evidence>
<dbReference type="SMART" id="SM00369">
    <property type="entry name" value="LRR_TYP"/>
    <property type="match status" value="3"/>
</dbReference>
<dbReference type="AlphaFoldDB" id="A0AAJ5YXM8"/>
<dbReference type="InterPro" id="IPR003591">
    <property type="entry name" value="Leu-rich_rpt_typical-subtyp"/>
</dbReference>
<dbReference type="SUPFAM" id="SSF50199">
    <property type="entry name" value="Staphylococcal nuclease"/>
    <property type="match status" value="1"/>
</dbReference>
<feature type="transmembrane region" description="Helical" evidence="6">
    <location>
        <begin position="489"/>
        <end position="510"/>
    </location>
</feature>
<dbReference type="PANTHER" id="PTHR15454">
    <property type="entry name" value="NISCHARIN RELATED"/>
    <property type="match status" value="1"/>
</dbReference>
<dbReference type="PANTHER" id="PTHR15454:SF69">
    <property type="entry name" value="SERINE_THREONINE-PROTEIN KINASE 11-INTERACTING PROTEIN"/>
    <property type="match status" value="1"/>
</dbReference>
<evidence type="ECO:0000256" key="3">
    <source>
        <dbReference type="ARBA" id="ARBA00022614"/>
    </source>
</evidence>
<accession>A0AAJ5YXM8</accession>
<evidence type="ECO:0000256" key="2">
    <source>
        <dbReference type="ARBA" id="ARBA00022490"/>
    </source>
</evidence>
<sequence>MDAWFTTWARWIKRHEAALFRAEQVRVLEIDVHHLYYLLVRCEGLGFDVGPLDVPCTPRRSLPGVVSSGIPNSDAYSIASIQQTIQSSVSTWWGGTIDAPDPDRLYAYLYSVLSRVSSLRITPPPTSVDPAFADFPGQHATPLFVCKGIRHLALDGVDPASIVGWDRLSIQLTSLVCTHISMADITDLFVGLVQRDAHVESLPAAAWHALQYACLAHNELTFVPSSMTTILPSLRYLDVSHNLLNAVPPALECLDKLQALNVSGNMIDSVLGIYLSLPHIRVLNLGGNRLESLCGVERLHTLEQIDLRANVIQDPGEVGRLATLPQISHVWIHSNPLLDTHPDARVACFYFFALEHKHVVLDDVPCGFFERRRVSSMLAQRVAMQPQRDSAVIEARYAPKVRHVTASPTITSTERRKKSHPKTPTRRPEVATTFDTYKQRMEQLRDHMGDDWLRVVAKGDSDPFRVHAPCEDAPILTFPWPVRLFIEAISTPVGAACVSAGTIAGSFLIWRRFFRRIPNASYITPSILRSRSCIVGRVTSVGDADGFRLYHTPGIPFLRQRWHRPPTKASDLRHQTISVRLAGVDAPEAAHFGREAQPYADVAHKELRRLIEGRTVWLDMALIDQYQRLVGTPYVYRWPYLWPTNVSLALVRKGLATVYRSANATYGPPSLWSRLLFGATSGRKALERAEEHAKRCRLGMWRLGSKLETPGAFKFRTTHHRS</sequence>
<evidence type="ECO:0000256" key="5">
    <source>
        <dbReference type="SAM" id="MobiDB-lite"/>
    </source>
</evidence>
<dbReference type="EMBL" id="CP119916">
    <property type="protein sequence ID" value="WFD14072.1"/>
    <property type="molecule type" value="Genomic_DNA"/>
</dbReference>
<feature type="compositionally biased region" description="Basic residues" evidence="5">
    <location>
        <begin position="415"/>
        <end position="425"/>
    </location>
</feature>
<proteinExistence type="predicted"/>
<dbReference type="PROSITE" id="PS51450">
    <property type="entry name" value="LRR"/>
    <property type="match status" value="1"/>
</dbReference>
<evidence type="ECO:0000313" key="8">
    <source>
        <dbReference type="EMBL" id="WFD14072.1"/>
    </source>
</evidence>
<dbReference type="InterPro" id="IPR035437">
    <property type="entry name" value="SNase_OB-fold_sf"/>
</dbReference>
<dbReference type="Pfam" id="PF00565">
    <property type="entry name" value="SNase"/>
    <property type="match status" value="1"/>
</dbReference>
<dbReference type="InterPro" id="IPR016071">
    <property type="entry name" value="Staphylococal_nuclease_OB-fold"/>
</dbReference>
<feature type="region of interest" description="Disordered" evidence="5">
    <location>
        <begin position="407"/>
        <end position="429"/>
    </location>
</feature>
<keyword evidence="8" id="KW-0378">Hydrolase</keyword>
<evidence type="ECO:0000256" key="4">
    <source>
        <dbReference type="ARBA" id="ARBA00022737"/>
    </source>
</evidence>
<dbReference type="Gene3D" id="2.40.50.90">
    <property type="match status" value="1"/>
</dbReference>
<evidence type="ECO:0000256" key="6">
    <source>
        <dbReference type="SAM" id="Phobius"/>
    </source>
</evidence>